<dbReference type="PANTHER" id="PTHR10562">
    <property type="entry name" value="SMALL UBIQUITIN-RELATED MODIFIER"/>
    <property type="match status" value="1"/>
</dbReference>
<dbReference type="Pfam" id="PF11976">
    <property type="entry name" value="Rad60-SLD"/>
    <property type="match status" value="1"/>
</dbReference>
<feature type="domain" description="Ubiquitin-like" evidence="1">
    <location>
        <begin position="22"/>
        <end position="97"/>
    </location>
</feature>
<dbReference type="AlphaFoldDB" id="A0A6I9U1Y4"/>
<evidence type="ECO:0000313" key="3">
    <source>
        <dbReference type="RefSeq" id="XP_011091451.1"/>
    </source>
</evidence>
<protein>
    <submittedName>
        <fullName evidence="3">Small ubiquitin-related modifier 1</fullName>
    </submittedName>
</protein>
<dbReference type="Proteomes" id="UP000504604">
    <property type="component" value="Linkage group LG10"/>
</dbReference>
<dbReference type="GeneID" id="105171892"/>
<dbReference type="OrthoDB" id="897871at2759"/>
<dbReference type="InterPro" id="IPR000626">
    <property type="entry name" value="Ubiquitin-like_dom"/>
</dbReference>
<dbReference type="Gene3D" id="3.10.20.90">
    <property type="entry name" value="Phosphatidylinositol 3-kinase Catalytic Subunit, Chain A, domain 1"/>
    <property type="match status" value="1"/>
</dbReference>
<organism evidence="2 3">
    <name type="scientific">Sesamum indicum</name>
    <name type="common">Oriental sesame</name>
    <name type="synonym">Sesamum orientale</name>
    <dbReference type="NCBI Taxonomy" id="4182"/>
    <lineage>
        <taxon>Eukaryota</taxon>
        <taxon>Viridiplantae</taxon>
        <taxon>Streptophyta</taxon>
        <taxon>Embryophyta</taxon>
        <taxon>Tracheophyta</taxon>
        <taxon>Spermatophyta</taxon>
        <taxon>Magnoliopsida</taxon>
        <taxon>eudicotyledons</taxon>
        <taxon>Gunneridae</taxon>
        <taxon>Pentapetalae</taxon>
        <taxon>asterids</taxon>
        <taxon>lamiids</taxon>
        <taxon>Lamiales</taxon>
        <taxon>Pedaliaceae</taxon>
        <taxon>Sesamum</taxon>
    </lineage>
</organism>
<evidence type="ECO:0000259" key="1">
    <source>
        <dbReference type="PROSITE" id="PS50053"/>
    </source>
</evidence>
<dbReference type="InterPro" id="IPR029071">
    <property type="entry name" value="Ubiquitin-like_domsf"/>
</dbReference>
<evidence type="ECO:0000313" key="2">
    <source>
        <dbReference type="Proteomes" id="UP000504604"/>
    </source>
</evidence>
<dbReference type="InParanoid" id="A0A6I9U1Y4"/>
<dbReference type="SUPFAM" id="SSF54236">
    <property type="entry name" value="Ubiquitin-like"/>
    <property type="match status" value="1"/>
</dbReference>
<dbReference type="RefSeq" id="XP_011091451.1">
    <property type="nucleotide sequence ID" value="XM_011093149.2"/>
</dbReference>
<keyword evidence="2" id="KW-1185">Reference proteome</keyword>
<reference evidence="3" key="1">
    <citation type="submission" date="2025-08" db="UniProtKB">
        <authorList>
            <consortium name="RefSeq"/>
        </authorList>
    </citation>
    <scope>IDENTIFICATION</scope>
</reference>
<proteinExistence type="predicted"/>
<sequence>MGGGDGSCRGKSAAVLPSNTAVKLCIKSQDGDELYFRFGREKRMKALLSKYCEEKNVDLETLRFLYNGRQINFSATPTELGMEDGDMIDAMTSQDGGGYFENHR</sequence>
<gene>
    <name evidence="3" type="primary">LOC105171892</name>
</gene>
<dbReference type="InterPro" id="IPR022617">
    <property type="entry name" value="Rad60/SUMO-like_dom"/>
</dbReference>
<dbReference type="PROSITE" id="PS50053">
    <property type="entry name" value="UBIQUITIN_2"/>
    <property type="match status" value="1"/>
</dbReference>
<dbReference type="KEGG" id="sind:105171892"/>
<name>A0A6I9U1Y4_SESIN</name>
<dbReference type="Gramene" id="SIN_1019020.t">
    <property type="protein sequence ID" value="SIN_1019020.t"/>
    <property type="gene ID" value="SIN_1019020"/>
</dbReference>
<accession>A0A6I9U1Y4</accession>